<dbReference type="AlphaFoldDB" id="A0A0C2WFG0"/>
<evidence type="ECO:0000313" key="1">
    <source>
        <dbReference type="EMBL" id="KIL55341.1"/>
    </source>
</evidence>
<dbReference type="HOGENOM" id="CLU_2793427_0_0_1"/>
<sequence>MARPRDKQAHILYENDEDRIQELPYNPIYPIPVSSFNVISPFCPAILRYYSFTLNSATYGLTSPLFDF</sequence>
<accession>A0A0C2WFG0</accession>
<protein>
    <submittedName>
        <fullName evidence="1">Uncharacterized protein</fullName>
    </submittedName>
</protein>
<gene>
    <name evidence="1" type="ORF">M378DRAFT_173689</name>
</gene>
<evidence type="ECO:0000313" key="2">
    <source>
        <dbReference type="Proteomes" id="UP000054549"/>
    </source>
</evidence>
<organism evidence="1 2">
    <name type="scientific">Amanita muscaria (strain Koide BX008)</name>
    <dbReference type="NCBI Taxonomy" id="946122"/>
    <lineage>
        <taxon>Eukaryota</taxon>
        <taxon>Fungi</taxon>
        <taxon>Dikarya</taxon>
        <taxon>Basidiomycota</taxon>
        <taxon>Agaricomycotina</taxon>
        <taxon>Agaricomycetes</taxon>
        <taxon>Agaricomycetidae</taxon>
        <taxon>Agaricales</taxon>
        <taxon>Pluteineae</taxon>
        <taxon>Amanitaceae</taxon>
        <taxon>Amanita</taxon>
    </lineage>
</organism>
<keyword evidence="2" id="KW-1185">Reference proteome</keyword>
<name>A0A0C2WFG0_AMAMK</name>
<dbReference type="InParanoid" id="A0A0C2WFG0"/>
<reference evidence="1 2" key="1">
    <citation type="submission" date="2014-04" db="EMBL/GenBank/DDBJ databases">
        <title>Evolutionary Origins and Diversification of the Mycorrhizal Mutualists.</title>
        <authorList>
            <consortium name="DOE Joint Genome Institute"/>
            <consortium name="Mycorrhizal Genomics Consortium"/>
            <person name="Kohler A."/>
            <person name="Kuo A."/>
            <person name="Nagy L.G."/>
            <person name="Floudas D."/>
            <person name="Copeland A."/>
            <person name="Barry K.W."/>
            <person name="Cichocki N."/>
            <person name="Veneault-Fourrey C."/>
            <person name="LaButti K."/>
            <person name="Lindquist E.A."/>
            <person name="Lipzen A."/>
            <person name="Lundell T."/>
            <person name="Morin E."/>
            <person name="Murat C."/>
            <person name="Riley R."/>
            <person name="Ohm R."/>
            <person name="Sun H."/>
            <person name="Tunlid A."/>
            <person name="Henrissat B."/>
            <person name="Grigoriev I.V."/>
            <person name="Hibbett D.S."/>
            <person name="Martin F."/>
        </authorList>
    </citation>
    <scope>NUCLEOTIDE SEQUENCE [LARGE SCALE GENOMIC DNA]</scope>
    <source>
        <strain evidence="1 2">Koide BX008</strain>
    </source>
</reference>
<dbReference type="Proteomes" id="UP000054549">
    <property type="component" value="Unassembled WGS sequence"/>
</dbReference>
<dbReference type="EMBL" id="KN818530">
    <property type="protein sequence ID" value="KIL55341.1"/>
    <property type="molecule type" value="Genomic_DNA"/>
</dbReference>
<proteinExistence type="predicted"/>